<dbReference type="OrthoDB" id="5333917at2759"/>
<name>A0A0F8UCM5_9EURO</name>
<evidence type="ECO:0000313" key="1">
    <source>
        <dbReference type="EMBL" id="KKK17323.1"/>
    </source>
</evidence>
<comment type="caution">
    <text evidence="1">The sequence shown here is derived from an EMBL/GenBank/DDBJ whole genome shotgun (WGS) entry which is preliminary data.</text>
</comment>
<keyword evidence="2" id="KW-1185">Reference proteome</keyword>
<accession>A0A0F8UCM5</accession>
<evidence type="ECO:0000313" key="2">
    <source>
        <dbReference type="Proteomes" id="UP000034947"/>
    </source>
</evidence>
<dbReference type="EMBL" id="JYKN01002197">
    <property type="protein sequence ID" value="KKK17323.1"/>
    <property type="molecule type" value="Genomic_DNA"/>
</dbReference>
<reference evidence="1 2" key="1">
    <citation type="submission" date="2015-02" db="EMBL/GenBank/DDBJ databases">
        <title>Draft Genome Sequences of Two Closely-Related Aflatoxigenic Aspergillus Species Obtained from the Cote d'Ivoire.</title>
        <authorList>
            <person name="Moore G.G."/>
            <person name="Beltz S.B."/>
            <person name="Mack B.M."/>
        </authorList>
    </citation>
    <scope>NUCLEOTIDE SEQUENCE [LARGE SCALE GENOMIC DNA]</scope>
    <source>
        <strain evidence="1 2">SRRC1432</strain>
    </source>
</reference>
<dbReference type="Gene3D" id="3.40.630.30">
    <property type="match status" value="1"/>
</dbReference>
<proteinExistence type="predicted"/>
<gene>
    <name evidence="1" type="ORF">AOCH_002449</name>
</gene>
<dbReference type="AlphaFoldDB" id="A0A0F8UCM5"/>
<protein>
    <submittedName>
        <fullName evidence="1">Uncharacterized protein</fullName>
    </submittedName>
</protein>
<organism evidence="1 2">
    <name type="scientific">Aspergillus ochraceoroseus</name>
    <dbReference type="NCBI Taxonomy" id="138278"/>
    <lineage>
        <taxon>Eukaryota</taxon>
        <taxon>Fungi</taxon>
        <taxon>Dikarya</taxon>
        <taxon>Ascomycota</taxon>
        <taxon>Pezizomycotina</taxon>
        <taxon>Eurotiomycetes</taxon>
        <taxon>Eurotiomycetidae</taxon>
        <taxon>Eurotiales</taxon>
        <taxon>Aspergillaceae</taxon>
        <taxon>Aspergillus</taxon>
        <taxon>Aspergillus subgen. Nidulantes</taxon>
    </lineage>
</organism>
<dbReference type="VEuPathDB" id="FungiDB:P175DRAFT_0435454"/>
<dbReference type="Proteomes" id="UP000034947">
    <property type="component" value="Unassembled WGS sequence"/>
</dbReference>
<sequence>MSTPFTLYTARDRPDLLRALDEPDHPLNLPWPEFLDQDLTFQLFSSKLTRFESLAHFQFLAVERDAATDEEHVVGLARSIPFFWPEVAALDLSSGTDSLSRHPKILSTLPDGGYDTMLARGVHQYLAREGRLLEPLALTADQESDSATARRRDPPNALSALSITVRCDRRRMGLAEAFIAQMKQTAIEQGLLALVVPLRPTRKAEHPQVNICDYIRWPVGEGLPPTGHVLEQSKPSLSLLGSANLPFDPWLRKHLRLGGKIVKVAQSSMIVHGTDVQWHRWTNIDFEQVGHPSSECLKSKEQDYVDVVIPAGLVPVRYYYEKRIGVYREPNVWVFHELKSNRH</sequence>